<name>S4PJM4_9NEOP</name>
<feature type="compositionally biased region" description="Polar residues" evidence="1">
    <location>
        <begin position="7"/>
        <end position="24"/>
    </location>
</feature>
<dbReference type="EMBL" id="GAIX01002562">
    <property type="protein sequence ID" value="JAA89998.1"/>
    <property type="molecule type" value="Transcribed_RNA"/>
</dbReference>
<organism evidence="2">
    <name type="scientific">Pararge aegeria</name>
    <name type="common">speckled wood butterfly</name>
    <dbReference type="NCBI Taxonomy" id="116150"/>
    <lineage>
        <taxon>Eukaryota</taxon>
        <taxon>Metazoa</taxon>
        <taxon>Ecdysozoa</taxon>
        <taxon>Arthropoda</taxon>
        <taxon>Hexapoda</taxon>
        <taxon>Insecta</taxon>
        <taxon>Pterygota</taxon>
        <taxon>Neoptera</taxon>
        <taxon>Endopterygota</taxon>
        <taxon>Lepidoptera</taxon>
        <taxon>Glossata</taxon>
        <taxon>Ditrysia</taxon>
        <taxon>Papilionoidea</taxon>
        <taxon>Nymphalidae</taxon>
        <taxon>Satyrinae</taxon>
        <taxon>Satyrini</taxon>
        <taxon>Parargina</taxon>
        <taxon>Pararge</taxon>
    </lineage>
</organism>
<feature type="region of interest" description="Disordered" evidence="1">
    <location>
        <begin position="1"/>
        <end position="24"/>
    </location>
</feature>
<feature type="non-terminal residue" evidence="2">
    <location>
        <position position="79"/>
    </location>
</feature>
<protein>
    <submittedName>
        <fullName evidence="2">Uncharacterized protein</fullName>
    </submittedName>
</protein>
<evidence type="ECO:0000256" key="1">
    <source>
        <dbReference type="SAM" id="MobiDB-lite"/>
    </source>
</evidence>
<evidence type="ECO:0000313" key="2">
    <source>
        <dbReference type="EMBL" id="JAA89998.1"/>
    </source>
</evidence>
<reference evidence="2" key="1">
    <citation type="journal article" date="2013" name="BMC Genomics">
        <title>Unscrambling butterfly oogenesis.</title>
        <authorList>
            <person name="Carter J.M."/>
            <person name="Baker S.C."/>
            <person name="Pink R."/>
            <person name="Carter D.R."/>
            <person name="Collins A."/>
            <person name="Tomlin J."/>
            <person name="Gibbs M."/>
            <person name="Breuker C.J."/>
        </authorList>
    </citation>
    <scope>NUCLEOTIDE SEQUENCE</scope>
    <source>
        <tissue evidence="2">Ovary</tissue>
    </source>
</reference>
<sequence length="79" mass="8661">MCRYWLTRNSEPASSSVATPNSSQQVVRERKGFLSSLADSLQAITENSTTTESAISRSQVPARPSITNLNSLLADIYVR</sequence>
<dbReference type="AlphaFoldDB" id="S4PJM4"/>
<reference evidence="2" key="2">
    <citation type="submission" date="2013-05" db="EMBL/GenBank/DDBJ databases">
        <authorList>
            <person name="Carter J.-M."/>
            <person name="Baker S.C."/>
            <person name="Pink R."/>
            <person name="Carter D.R.F."/>
            <person name="Collins A."/>
            <person name="Tomlin J."/>
            <person name="Gibbs M."/>
            <person name="Breuker C.J."/>
        </authorList>
    </citation>
    <scope>NUCLEOTIDE SEQUENCE</scope>
    <source>
        <tissue evidence="2">Ovary</tissue>
    </source>
</reference>
<accession>S4PJM4</accession>
<proteinExistence type="predicted"/>